<protein>
    <submittedName>
        <fullName evidence="2">Uncharacterized protein</fullName>
    </submittedName>
</protein>
<sequence length="121" mass="13179">MTSDGSPYTRLRRAIQAGNLAVINATAAELGSVTLRDALGILLVIEAKDDERFERAAVRWAGRLALEAPDLELPELAGALESLHALPDEHAQRTLLALAERAIPAAPRHKRPRESRNVRTS</sequence>
<gene>
    <name evidence="2" type="ORF">OM076_05940</name>
</gene>
<evidence type="ECO:0000313" key="2">
    <source>
        <dbReference type="EMBL" id="MDA0159794.1"/>
    </source>
</evidence>
<dbReference type="RefSeq" id="WP_270038562.1">
    <property type="nucleotide sequence ID" value="NZ_JAPDOD010000003.1"/>
</dbReference>
<keyword evidence="3" id="KW-1185">Reference proteome</keyword>
<evidence type="ECO:0000256" key="1">
    <source>
        <dbReference type="SAM" id="MobiDB-lite"/>
    </source>
</evidence>
<dbReference type="EMBL" id="JAPDOD010000003">
    <property type="protein sequence ID" value="MDA0159794.1"/>
    <property type="molecule type" value="Genomic_DNA"/>
</dbReference>
<feature type="region of interest" description="Disordered" evidence="1">
    <location>
        <begin position="101"/>
        <end position="121"/>
    </location>
</feature>
<evidence type="ECO:0000313" key="3">
    <source>
        <dbReference type="Proteomes" id="UP001149140"/>
    </source>
</evidence>
<comment type="caution">
    <text evidence="2">The sequence shown here is derived from an EMBL/GenBank/DDBJ whole genome shotgun (WGS) entry which is preliminary data.</text>
</comment>
<reference evidence="2" key="1">
    <citation type="submission" date="2022-10" db="EMBL/GenBank/DDBJ databases">
        <title>The WGS of Solirubrobacter ginsenosidimutans DSM 21036.</title>
        <authorList>
            <person name="Jiang Z."/>
        </authorList>
    </citation>
    <scope>NUCLEOTIDE SEQUENCE</scope>
    <source>
        <strain evidence="2">DSM 21036</strain>
    </source>
</reference>
<dbReference type="Proteomes" id="UP001149140">
    <property type="component" value="Unassembled WGS sequence"/>
</dbReference>
<accession>A0A9X3RZ53</accession>
<dbReference type="AlphaFoldDB" id="A0A9X3RZ53"/>
<organism evidence="2 3">
    <name type="scientific">Solirubrobacter ginsenosidimutans</name>
    <dbReference type="NCBI Taxonomy" id="490573"/>
    <lineage>
        <taxon>Bacteria</taxon>
        <taxon>Bacillati</taxon>
        <taxon>Actinomycetota</taxon>
        <taxon>Thermoleophilia</taxon>
        <taxon>Solirubrobacterales</taxon>
        <taxon>Solirubrobacteraceae</taxon>
        <taxon>Solirubrobacter</taxon>
    </lineage>
</organism>
<proteinExistence type="predicted"/>
<name>A0A9X3RZ53_9ACTN</name>